<accession>A0A0C3ENC1</accession>
<evidence type="ECO:0000313" key="2">
    <source>
        <dbReference type="Proteomes" id="UP000054166"/>
    </source>
</evidence>
<keyword evidence="2" id="KW-1185">Reference proteome</keyword>
<dbReference type="AlphaFoldDB" id="A0A0C3ENC1"/>
<dbReference type="EMBL" id="KN833067">
    <property type="protein sequence ID" value="KIM74080.1"/>
    <property type="molecule type" value="Genomic_DNA"/>
</dbReference>
<sequence length="382" mass="44037">MPSLRYSEDDFILTKRFKSVSTPHVTHDIPKAPTSILSMPHELLLEIPKYLGPTISLPAERLHWMSRRWGGCLPYPVYGIRTRALRSLSQTSHSLRLFFLPLAWENFDACCAKDDDYGLGTADTQLTAIYLMLKLRSEGLIRHRDLATFVRVANIRISRLSAEDLSTFAECLSSLPNLHTLQIVDMQTKLSTQVKAAFKGRRLLQIRTVILPNHAHHLLRSCPEVREITCPDYRATYIVTAITDKCRKVEALDLMISYAGDDMISHLIKATPNLRRVTIRTGHNMPFDLKWIRLLASLPCLHTITFREQRELWDVSFHSDDVEARLQQRLDEAINALRNTQGGDEKGRKWVRVWHRTVLRSVQRNGDERVWTKEIEVEVVPK</sequence>
<dbReference type="InterPro" id="IPR032675">
    <property type="entry name" value="LRR_dom_sf"/>
</dbReference>
<dbReference type="InParanoid" id="A0A0C3ENC1"/>
<dbReference type="OrthoDB" id="2891411at2759"/>
<name>A0A0C3ENC1_PILCF</name>
<evidence type="ECO:0008006" key="3">
    <source>
        <dbReference type="Google" id="ProtNLM"/>
    </source>
</evidence>
<reference evidence="2" key="2">
    <citation type="submission" date="2015-01" db="EMBL/GenBank/DDBJ databases">
        <title>Evolutionary Origins and Diversification of the Mycorrhizal Mutualists.</title>
        <authorList>
            <consortium name="DOE Joint Genome Institute"/>
            <consortium name="Mycorrhizal Genomics Consortium"/>
            <person name="Kohler A."/>
            <person name="Kuo A."/>
            <person name="Nagy L.G."/>
            <person name="Floudas D."/>
            <person name="Copeland A."/>
            <person name="Barry K.W."/>
            <person name="Cichocki N."/>
            <person name="Veneault-Fourrey C."/>
            <person name="LaButti K."/>
            <person name="Lindquist E.A."/>
            <person name="Lipzen A."/>
            <person name="Lundell T."/>
            <person name="Morin E."/>
            <person name="Murat C."/>
            <person name="Riley R."/>
            <person name="Ohm R."/>
            <person name="Sun H."/>
            <person name="Tunlid A."/>
            <person name="Henrissat B."/>
            <person name="Grigoriev I.V."/>
            <person name="Hibbett D.S."/>
            <person name="Martin F."/>
        </authorList>
    </citation>
    <scope>NUCLEOTIDE SEQUENCE [LARGE SCALE GENOMIC DNA]</scope>
    <source>
        <strain evidence="2">F 1598</strain>
    </source>
</reference>
<gene>
    <name evidence="1" type="ORF">PILCRDRAFT_828588</name>
</gene>
<proteinExistence type="predicted"/>
<evidence type="ECO:0000313" key="1">
    <source>
        <dbReference type="EMBL" id="KIM74080.1"/>
    </source>
</evidence>
<dbReference type="Gene3D" id="3.80.10.10">
    <property type="entry name" value="Ribonuclease Inhibitor"/>
    <property type="match status" value="1"/>
</dbReference>
<dbReference type="HOGENOM" id="CLU_054439_0_0_1"/>
<dbReference type="Proteomes" id="UP000054166">
    <property type="component" value="Unassembled WGS sequence"/>
</dbReference>
<organism evidence="1 2">
    <name type="scientific">Piloderma croceum (strain F 1598)</name>
    <dbReference type="NCBI Taxonomy" id="765440"/>
    <lineage>
        <taxon>Eukaryota</taxon>
        <taxon>Fungi</taxon>
        <taxon>Dikarya</taxon>
        <taxon>Basidiomycota</taxon>
        <taxon>Agaricomycotina</taxon>
        <taxon>Agaricomycetes</taxon>
        <taxon>Agaricomycetidae</taxon>
        <taxon>Atheliales</taxon>
        <taxon>Atheliaceae</taxon>
        <taxon>Piloderma</taxon>
    </lineage>
</organism>
<protein>
    <recommendedName>
        <fullName evidence="3">F-box domain-containing protein</fullName>
    </recommendedName>
</protein>
<dbReference type="SUPFAM" id="SSF52047">
    <property type="entry name" value="RNI-like"/>
    <property type="match status" value="1"/>
</dbReference>
<reference evidence="1 2" key="1">
    <citation type="submission" date="2014-04" db="EMBL/GenBank/DDBJ databases">
        <authorList>
            <consortium name="DOE Joint Genome Institute"/>
            <person name="Kuo A."/>
            <person name="Tarkka M."/>
            <person name="Buscot F."/>
            <person name="Kohler A."/>
            <person name="Nagy L.G."/>
            <person name="Floudas D."/>
            <person name="Copeland A."/>
            <person name="Barry K.W."/>
            <person name="Cichocki N."/>
            <person name="Veneault-Fourrey C."/>
            <person name="LaButti K."/>
            <person name="Lindquist E.A."/>
            <person name="Lipzen A."/>
            <person name="Lundell T."/>
            <person name="Morin E."/>
            <person name="Murat C."/>
            <person name="Sun H."/>
            <person name="Tunlid A."/>
            <person name="Henrissat B."/>
            <person name="Grigoriev I.V."/>
            <person name="Hibbett D.S."/>
            <person name="Martin F."/>
            <person name="Nordberg H.P."/>
            <person name="Cantor M.N."/>
            <person name="Hua S.X."/>
        </authorList>
    </citation>
    <scope>NUCLEOTIDE SEQUENCE [LARGE SCALE GENOMIC DNA]</scope>
    <source>
        <strain evidence="1 2">F 1598</strain>
    </source>
</reference>